<keyword evidence="4" id="KW-1185">Reference proteome</keyword>
<gene>
    <name evidence="3" type="ORF">FB45DRAFT_945610</name>
</gene>
<evidence type="ECO:0000256" key="1">
    <source>
        <dbReference type="SAM" id="MobiDB-lite"/>
    </source>
</evidence>
<proteinExistence type="predicted"/>
<feature type="region of interest" description="Disordered" evidence="1">
    <location>
        <begin position="212"/>
        <end position="236"/>
    </location>
</feature>
<evidence type="ECO:0000313" key="3">
    <source>
        <dbReference type="EMBL" id="KAJ7608650.1"/>
    </source>
</evidence>
<keyword evidence="2" id="KW-0812">Transmembrane</keyword>
<feature type="transmembrane region" description="Helical" evidence="2">
    <location>
        <begin position="101"/>
        <end position="118"/>
    </location>
</feature>
<evidence type="ECO:0000313" key="4">
    <source>
        <dbReference type="Proteomes" id="UP001221142"/>
    </source>
</evidence>
<organism evidence="3 4">
    <name type="scientific">Roridomyces roridus</name>
    <dbReference type="NCBI Taxonomy" id="1738132"/>
    <lineage>
        <taxon>Eukaryota</taxon>
        <taxon>Fungi</taxon>
        <taxon>Dikarya</taxon>
        <taxon>Basidiomycota</taxon>
        <taxon>Agaricomycotina</taxon>
        <taxon>Agaricomycetes</taxon>
        <taxon>Agaricomycetidae</taxon>
        <taxon>Agaricales</taxon>
        <taxon>Marasmiineae</taxon>
        <taxon>Mycenaceae</taxon>
        <taxon>Roridomyces</taxon>
    </lineage>
</organism>
<dbReference type="AlphaFoldDB" id="A0AAD7B2A2"/>
<keyword evidence="2" id="KW-0472">Membrane</keyword>
<dbReference type="EMBL" id="JARKIF010000043">
    <property type="protein sequence ID" value="KAJ7608650.1"/>
    <property type="molecule type" value="Genomic_DNA"/>
</dbReference>
<evidence type="ECO:0000256" key="2">
    <source>
        <dbReference type="SAM" id="Phobius"/>
    </source>
</evidence>
<comment type="caution">
    <text evidence="3">The sequence shown here is derived from an EMBL/GenBank/DDBJ whole genome shotgun (WGS) entry which is preliminary data.</text>
</comment>
<name>A0AAD7B2A2_9AGAR</name>
<dbReference type="Proteomes" id="UP001221142">
    <property type="component" value="Unassembled WGS sequence"/>
</dbReference>
<keyword evidence="2" id="KW-1133">Transmembrane helix</keyword>
<reference evidence="3" key="1">
    <citation type="submission" date="2023-03" db="EMBL/GenBank/DDBJ databases">
        <title>Massive genome expansion in bonnet fungi (Mycena s.s.) driven by repeated elements and novel gene families across ecological guilds.</title>
        <authorList>
            <consortium name="Lawrence Berkeley National Laboratory"/>
            <person name="Harder C.B."/>
            <person name="Miyauchi S."/>
            <person name="Viragh M."/>
            <person name="Kuo A."/>
            <person name="Thoen E."/>
            <person name="Andreopoulos B."/>
            <person name="Lu D."/>
            <person name="Skrede I."/>
            <person name="Drula E."/>
            <person name="Henrissat B."/>
            <person name="Morin E."/>
            <person name="Kohler A."/>
            <person name="Barry K."/>
            <person name="LaButti K."/>
            <person name="Morin E."/>
            <person name="Salamov A."/>
            <person name="Lipzen A."/>
            <person name="Mereny Z."/>
            <person name="Hegedus B."/>
            <person name="Baldrian P."/>
            <person name="Stursova M."/>
            <person name="Weitz H."/>
            <person name="Taylor A."/>
            <person name="Grigoriev I.V."/>
            <person name="Nagy L.G."/>
            <person name="Martin F."/>
            <person name="Kauserud H."/>
        </authorList>
    </citation>
    <scope>NUCLEOTIDE SEQUENCE</scope>
    <source>
        <strain evidence="3">9284</strain>
    </source>
</reference>
<feature type="compositionally biased region" description="Acidic residues" evidence="1">
    <location>
        <begin position="227"/>
        <end position="236"/>
    </location>
</feature>
<feature type="transmembrane region" description="Helical" evidence="2">
    <location>
        <begin position="34"/>
        <end position="54"/>
    </location>
</feature>
<sequence>MASSTSSADAFHDALHWGFTGDHVLFSSIHVDSLGGFLLGALLTSLVCALERLLTFASEHHWSPGWVARSRGANALWRSGMYSVVVSLRLAYMLIAMSMHAGLLLVLVATLGICQFFIELRTPHRRDLHNYTSIPEPDCEDVHATFQRPRSRSKPEIFIHPMQSNLARADAAALTMGLANDTERVDGVGTRYPHEAAAWEAGTGPDVARSLLGNGKGPRRTPFQIGGDEDSDGDSV</sequence>
<protein>
    <submittedName>
        <fullName evidence="3">Copper transporter</fullName>
    </submittedName>
</protein>
<accession>A0AAD7B2A2</accession>